<protein>
    <submittedName>
        <fullName evidence="2">Uncharacterized protein</fullName>
    </submittedName>
</protein>
<accession>A0A6N0NSN0</accession>
<evidence type="ECO:0000313" key="3">
    <source>
        <dbReference type="Proteomes" id="UP000509301"/>
    </source>
</evidence>
<sequence>MNKTIVIGTIGVIIVVISVIAFVNTTTHVSSPAKSSVNLVSSPSANFILSPVQAEASTGVQGYTVGVWAELNNLSGIAPMGTIPSYYLDNLSQNLGVTFGEVLVHNSSSYAVSLVSKVTSENVTNYFRKLALILVAGYNFNVNKSGNLEYVYGNISSYGIATGYDGKYLVAIVVKGVNDPAQSALNLFMNQYQDAVTSGVGLVSPPSIFSSVPDMKIAYWSYVNYTALHQLNYTDILGLGNFNGFGMYHFKNFNQYGMMGGQGHYYGNLTLNVSTGYLAVYANSSSLLTVQVTQFKTQQDAQNKYNQLLSNYEMIKNITGMNAIVTQGNIDGAPYFVANPYPINNNTLVLGSVSGQYLVLELNYAKVASQSLLTGYLQGLLSEL</sequence>
<dbReference type="Proteomes" id="UP000509301">
    <property type="component" value="Chromosome"/>
</dbReference>
<keyword evidence="1" id="KW-0472">Membrane</keyword>
<dbReference type="KEGG" id="mten:GWK48_00670"/>
<dbReference type="GeneID" id="55640414"/>
<dbReference type="AlphaFoldDB" id="A0A6N0NSN0"/>
<evidence type="ECO:0000313" key="2">
    <source>
        <dbReference type="EMBL" id="QKQ99106.1"/>
    </source>
</evidence>
<dbReference type="OrthoDB" id="34619at2157"/>
<gene>
    <name evidence="2" type="ORF">GWK48_00670</name>
</gene>
<reference evidence="2 3" key="1">
    <citation type="submission" date="2020-02" db="EMBL/GenBank/DDBJ databases">
        <title>Comparative genome analysis reveals the metabolism and evolution of the thermophilic archaeal genus Metallosphaera.</title>
        <authorList>
            <person name="Jiang C."/>
        </authorList>
    </citation>
    <scope>NUCLEOTIDE SEQUENCE [LARGE SCALE GENOMIC DNA]</scope>
    <source>
        <strain evidence="2 3">Ric-A</strain>
    </source>
</reference>
<dbReference type="RefSeq" id="WP_174628679.1">
    <property type="nucleotide sequence ID" value="NZ_CP049074.1"/>
</dbReference>
<dbReference type="EMBL" id="CP049074">
    <property type="protein sequence ID" value="QKQ99106.1"/>
    <property type="molecule type" value="Genomic_DNA"/>
</dbReference>
<keyword evidence="1" id="KW-1133">Transmembrane helix</keyword>
<proteinExistence type="predicted"/>
<feature type="transmembrane region" description="Helical" evidence="1">
    <location>
        <begin position="5"/>
        <end position="23"/>
    </location>
</feature>
<name>A0A6N0NSN0_9CREN</name>
<organism evidence="2 3">
    <name type="scientific">Metallosphaera tengchongensis</name>
    <dbReference type="NCBI Taxonomy" id="1532350"/>
    <lineage>
        <taxon>Archaea</taxon>
        <taxon>Thermoproteota</taxon>
        <taxon>Thermoprotei</taxon>
        <taxon>Sulfolobales</taxon>
        <taxon>Sulfolobaceae</taxon>
        <taxon>Metallosphaera</taxon>
    </lineage>
</organism>
<keyword evidence="1" id="KW-0812">Transmembrane</keyword>
<keyword evidence="3" id="KW-1185">Reference proteome</keyword>
<evidence type="ECO:0000256" key="1">
    <source>
        <dbReference type="SAM" id="Phobius"/>
    </source>
</evidence>